<gene>
    <name evidence="2" type="ORF">PNEG_00775</name>
</gene>
<dbReference type="AlphaFoldDB" id="M7NV63"/>
<reference evidence="3" key="1">
    <citation type="journal article" date="2016" name="Nat. Commun.">
        <title>Genome analysis of three Pneumocystis species reveals adaptation mechanisms to life exclusively in mammalian hosts.</title>
        <authorList>
            <person name="Ma L."/>
            <person name="Chen Z."/>
            <person name="Huang D.W."/>
            <person name="Kutty G."/>
            <person name="Ishihara M."/>
            <person name="Wang H."/>
            <person name="Abouelleil A."/>
            <person name="Bishop L."/>
            <person name="Davey E."/>
            <person name="Deng R."/>
            <person name="Deng X."/>
            <person name="Fan L."/>
            <person name="Fantoni G."/>
            <person name="Fitzgerald M."/>
            <person name="Gogineni E."/>
            <person name="Goldberg J.M."/>
            <person name="Handley G."/>
            <person name="Hu X."/>
            <person name="Huber C."/>
            <person name="Jiao X."/>
            <person name="Jones K."/>
            <person name="Levin J.Z."/>
            <person name="Liu Y."/>
            <person name="Macdonald P."/>
            <person name="Melnikov A."/>
            <person name="Raley C."/>
            <person name="Sassi M."/>
            <person name="Sherman B.T."/>
            <person name="Song X."/>
            <person name="Sykes S."/>
            <person name="Tran B."/>
            <person name="Walsh L."/>
            <person name="Xia Y."/>
            <person name="Yang J."/>
            <person name="Young S."/>
            <person name="Zeng Q."/>
            <person name="Zheng X."/>
            <person name="Stephens R."/>
            <person name="Nusbaum C."/>
            <person name="Birren B.W."/>
            <person name="Azadi P."/>
            <person name="Lempicki R.A."/>
            <person name="Cuomo C.A."/>
            <person name="Kovacs J.A."/>
        </authorList>
    </citation>
    <scope>NUCLEOTIDE SEQUENCE [LARGE SCALE GENOMIC DNA]</scope>
    <source>
        <strain evidence="3">B123</strain>
    </source>
</reference>
<dbReference type="HOGENOM" id="CLU_1129473_0_0_1"/>
<dbReference type="OrthoDB" id="5416916at2759"/>
<organism evidence="2 3">
    <name type="scientific">Pneumocystis murina (strain B123)</name>
    <name type="common">Mouse pneumocystis pneumonia agent</name>
    <name type="synonym">Pneumocystis carinii f. sp. muris</name>
    <dbReference type="NCBI Taxonomy" id="1069680"/>
    <lineage>
        <taxon>Eukaryota</taxon>
        <taxon>Fungi</taxon>
        <taxon>Dikarya</taxon>
        <taxon>Ascomycota</taxon>
        <taxon>Taphrinomycotina</taxon>
        <taxon>Pneumocystomycetes</taxon>
        <taxon>Pneumocystaceae</taxon>
        <taxon>Pneumocystis</taxon>
    </lineage>
</organism>
<accession>M7NV63</accession>
<comment type="caution">
    <text evidence="2">The sequence shown here is derived from an EMBL/GenBank/DDBJ whole genome shotgun (WGS) entry which is preliminary data.</text>
</comment>
<dbReference type="EMBL" id="AFWA02000002">
    <property type="protein sequence ID" value="EMR11182.1"/>
    <property type="molecule type" value="Genomic_DNA"/>
</dbReference>
<evidence type="ECO:0000313" key="3">
    <source>
        <dbReference type="Proteomes" id="UP000011958"/>
    </source>
</evidence>
<proteinExistence type="predicted"/>
<evidence type="ECO:0000313" key="2">
    <source>
        <dbReference type="EMBL" id="EMR11182.1"/>
    </source>
</evidence>
<protein>
    <submittedName>
        <fullName evidence="2">Uncharacterized protein</fullName>
    </submittedName>
</protein>
<name>M7NV63_PNEMU</name>
<keyword evidence="1" id="KW-0175">Coiled coil</keyword>
<feature type="coiled-coil region" evidence="1">
    <location>
        <begin position="118"/>
        <end position="152"/>
    </location>
</feature>
<keyword evidence="3" id="KW-1185">Reference proteome</keyword>
<dbReference type="Proteomes" id="UP000011958">
    <property type="component" value="Unassembled WGS sequence"/>
</dbReference>
<dbReference type="GeneID" id="19894473"/>
<dbReference type="VEuPathDB" id="FungiDB:PNEG_00775"/>
<evidence type="ECO:0000256" key="1">
    <source>
        <dbReference type="SAM" id="Coils"/>
    </source>
</evidence>
<sequence>MRFSLGLSENTLEDITPLNKDLEINKNSINDLDNFHISLRTFLSSGIKKDYKRSKSSSPRKPLQLKKNINDDNLFNISEGVKSIQNAPCVQFSTAKILPSKKIYSESGTLKKPWTPQRIILQQENESLKKYINELKKALKEKKEDFDNNVDNNIIKKLRNLVDFVQIESNIYLKTKDSELNKTLKEFEEIKLENEKLKKQNSYILEMWKLEKDRVKRREKQLGVEQMKNKQISAQLGILEEAMMNN</sequence>
<dbReference type="RefSeq" id="XP_007872678.1">
    <property type="nucleotide sequence ID" value="XM_007874487.1"/>
</dbReference>